<reference evidence="2" key="1">
    <citation type="submission" date="2016-12" db="EMBL/GenBank/DDBJ databases">
        <authorList>
            <person name="Gaudriault S."/>
        </authorList>
    </citation>
    <scope>NUCLEOTIDE SEQUENCE [LARGE SCALE GENOMIC DNA]</scope>
    <source>
        <strain evidence="2">HGB1681 (deposited as PTA-6826 in the American Type Culture Collection)</strain>
    </source>
</reference>
<gene>
    <name evidence="1" type="ORF">XIS1_790001</name>
</gene>
<protein>
    <submittedName>
        <fullName evidence="1">Uncharacterized protein</fullName>
    </submittedName>
</protein>
<name>A0A1N6N0X4_9GAMM</name>
<dbReference type="AlphaFoldDB" id="A0A1N6N0X4"/>
<dbReference type="Proteomes" id="UP000196435">
    <property type="component" value="Unassembled WGS sequence"/>
</dbReference>
<organism evidence="1 2">
    <name type="scientific">Xenorhabdus innexi</name>
    <dbReference type="NCBI Taxonomy" id="290109"/>
    <lineage>
        <taxon>Bacteria</taxon>
        <taxon>Pseudomonadati</taxon>
        <taxon>Pseudomonadota</taxon>
        <taxon>Gammaproteobacteria</taxon>
        <taxon>Enterobacterales</taxon>
        <taxon>Morganellaceae</taxon>
        <taxon>Xenorhabdus</taxon>
    </lineage>
</organism>
<accession>A0A1N6N0X4</accession>
<dbReference type="EMBL" id="FTLG01000224">
    <property type="protein sequence ID" value="SIP74689.1"/>
    <property type="molecule type" value="Genomic_DNA"/>
</dbReference>
<evidence type="ECO:0000313" key="2">
    <source>
        <dbReference type="Proteomes" id="UP000196435"/>
    </source>
</evidence>
<proteinExistence type="predicted"/>
<dbReference type="RefSeq" id="WP_169923627.1">
    <property type="nucleotide sequence ID" value="NZ_CAWNQC010000299.1"/>
</dbReference>
<evidence type="ECO:0000313" key="1">
    <source>
        <dbReference type="EMBL" id="SIP74689.1"/>
    </source>
</evidence>
<sequence length="50" mass="5998">MNKQDAKNYLEIESDHYSTEQLKDWVTDKIVLELQEIRYPESDIVITIIE</sequence>